<keyword evidence="2" id="KW-0325">Glycoprotein</keyword>
<dbReference type="SUPFAM" id="SSF51110">
    <property type="entry name" value="alpha-D-mannose-specific plant lectins"/>
    <property type="match status" value="1"/>
</dbReference>
<name>A0A7J7GSG5_CAMSI</name>
<dbReference type="Pfam" id="PF01453">
    <property type="entry name" value="B_lectin"/>
    <property type="match status" value="1"/>
</dbReference>
<comment type="caution">
    <text evidence="4">The sequence shown here is derived from an EMBL/GenBank/DDBJ whole genome shotgun (WGS) entry which is preliminary data.</text>
</comment>
<dbReference type="PROSITE" id="PS50927">
    <property type="entry name" value="BULB_LECTIN"/>
    <property type="match status" value="1"/>
</dbReference>
<dbReference type="Gene3D" id="2.90.10.30">
    <property type="match status" value="1"/>
</dbReference>
<dbReference type="InterPro" id="IPR001480">
    <property type="entry name" value="Bulb-type_lectin_dom"/>
</dbReference>
<gene>
    <name evidence="4" type="ORF">HYC85_017800</name>
</gene>
<accession>A0A7J7GSG5</accession>
<keyword evidence="5" id="KW-1185">Reference proteome</keyword>
<evidence type="ECO:0000256" key="1">
    <source>
        <dbReference type="ARBA" id="ARBA00022729"/>
    </source>
</evidence>
<dbReference type="PANTHER" id="PTHR32444">
    <property type="entry name" value="BULB-TYPE LECTIN DOMAIN-CONTAINING PROTEIN"/>
    <property type="match status" value="1"/>
</dbReference>
<dbReference type="PANTHER" id="PTHR32444:SF250">
    <property type="entry name" value="NON-SPECIFIC SERINE_THREONINE PROTEIN KINASE"/>
    <property type="match status" value="1"/>
</dbReference>
<organism evidence="4 5">
    <name type="scientific">Camellia sinensis</name>
    <name type="common">Tea plant</name>
    <name type="synonym">Thea sinensis</name>
    <dbReference type="NCBI Taxonomy" id="4442"/>
    <lineage>
        <taxon>Eukaryota</taxon>
        <taxon>Viridiplantae</taxon>
        <taxon>Streptophyta</taxon>
        <taxon>Embryophyta</taxon>
        <taxon>Tracheophyta</taxon>
        <taxon>Spermatophyta</taxon>
        <taxon>Magnoliopsida</taxon>
        <taxon>eudicotyledons</taxon>
        <taxon>Gunneridae</taxon>
        <taxon>Pentapetalae</taxon>
        <taxon>asterids</taxon>
        <taxon>Ericales</taxon>
        <taxon>Theaceae</taxon>
        <taxon>Camellia</taxon>
    </lineage>
</organism>
<evidence type="ECO:0000259" key="3">
    <source>
        <dbReference type="PROSITE" id="PS50927"/>
    </source>
</evidence>
<feature type="domain" description="Bulb-type lectin" evidence="3">
    <location>
        <begin position="1"/>
        <end position="42"/>
    </location>
</feature>
<dbReference type="InterPro" id="IPR036426">
    <property type="entry name" value="Bulb-type_lectin_dom_sf"/>
</dbReference>
<sequence>MRNTFWSTNISLASNNTVAVLLDKGDFVLKDNVSGFITWESFNYPCDTFLADMMIGLNTKTGEKHFLSSWETDSDPSPGKFVLGLTPETPPQLFLWNSSKPYWRGGPWNGWTFIGIPNIGQGYVSGLHPHI</sequence>
<evidence type="ECO:0000313" key="4">
    <source>
        <dbReference type="EMBL" id="KAF5943723.1"/>
    </source>
</evidence>
<reference evidence="5" key="1">
    <citation type="journal article" date="2020" name="Nat. Commun.">
        <title>Genome assembly of wild tea tree DASZ reveals pedigree and selection history of tea varieties.</title>
        <authorList>
            <person name="Zhang W."/>
            <person name="Zhang Y."/>
            <person name="Qiu H."/>
            <person name="Guo Y."/>
            <person name="Wan H."/>
            <person name="Zhang X."/>
            <person name="Scossa F."/>
            <person name="Alseekh S."/>
            <person name="Zhang Q."/>
            <person name="Wang P."/>
            <person name="Xu L."/>
            <person name="Schmidt M.H."/>
            <person name="Jia X."/>
            <person name="Li D."/>
            <person name="Zhu A."/>
            <person name="Guo F."/>
            <person name="Chen W."/>
            <person name="Ni D."/>
            <person name="Usadel B."/>
            <person name="Fernie A.R."/>
            <person name="Wen W."/>
        </authorList>
    </citation>
    <scope>NUCLEOTIDE SEQUENCE [LARGE SCALE GENOMIC DNA]</scope>
    <source>
        <strain evidence="5">cv. G240</strain>
    </source>
</reference>
<protein>
    <recommendedName>
        <fullName evidence="3">Bulb-type lectin domain-containing protein</fullName>
    </recommendedName>
</protein>
<evidence type="ECO:0000313" key="5">
    <source>
        <dbReference type="Proteomes" id="UP000593564"/>
    </source>
</evidence>
<evidence type="ECO:0000256" key="2">
    <source>
        <dbReference type="ARBA" id="ARBA00023180"/>
    </source>
</evidence>
<reference evidence="4 5" key="2">
    <citation type="submission" date="2020-07" db="EMBL/GenBank/DDBJ databases">
        <title>Genome assembly of wild tea tree DASZ reveals pedigree and selection history of tea varieties.</title>
        <authorList>
            <person name="Zhang W."/>
        </authorList>
    </citation>
    <scope>NUCLEOTIDE SEQUENCE [LARGE SCALE GENOMIC DNA]</scope>
    <source>
        <strain evidence="5">cv. G240</strain>
        <tissue evidence="4">Leaf</tissue>
    </source>
</reference>
<proteinExistence type="predicted"/>
<dbReference type="EMBL" id="JACBKZ010000008">
    <property type="protein sequence ID" value="KAF5943723.1"/>
    <property type="molecule type" value="Genomic_DNA"/>
</dbReference>
<dbReference type="Proteomes" id="UP000593564">
    <property type="component" value="Unassembled WGS sequence"/>
</dbReference>
<keyword evidence="1" id="KW-0732">Signal</keyword>
<dbReference type="AlphaFoldDB" id="A0A7J7GSG5"/>